<organism evidence="2">
    <name type="scientific">Brassica oleracea</name>
    <name type="common">Wild cabbage</name>
    <dbReference type="NCBI Taxonomy" id="3712"/>
    <lineage>
        <taxon>Eukaryota</taxon>
        <taxon>Viridiplantae</taxon>
        <taxon>Streptophyta</taxon>
        <taxon>Embryophyta</taxon>
        <taxon>Tracheophyta</taxon>
        <taxon>Spermatophyta</taxon>
        <taxon>Magnoliopsida</taxon>
        <taxon>eudicotyledons</taxon>
        <taxon>Gunneridae</taxon>
        <taxon>Pentapetalae</taxon>
        <taxon>rosids</taxon>
        <taxon>malvids</taxon>
        <taxon>Brassicales</taxon>
        <taxon>Brassicaceae</taxon>
        <taxon>Brassiceae</taxon>
        <taxon>Brassica</taxon>
    </lineage>
</organism>
<dbReference type="EMBL" id="LR031878">
    <property type="protein sequence ID" value="VDD48087.1"/>
    <property type="molecule type" value="Genomic_DNA"/>
</dbReference>
<reference evidence="2" key="1">
    <citation type="submission" date="2018-11" db="EMBL/GenBank/DDBJ databases">
        <authorList>
            <consortium name="Genoscope - CEA"/>
            <person name="William W."/>
        </authorList>
    </citation>
    <scope>NUCLEOTIDE SEQUENCE</scope>
</reference>
<dbReference type="InterPro" id="IPR029039">
    <property type="entry name" value="Flavoprotein-like_sf"/>
</dbReference>
<sequence length="295" mass="32421">MPSSAPISSPSSLALLSTKTRSPLSLILLTPKSLIFSTRTRTPDLPSSLFASRRPRDFINGRDEFVDGARTGWNRKIRPEYGFDDEEDEDDHEEEEEEEDRSLDLLLRFVENVFRKVSKRARRAVRSILPVSISTKLVGFSVNGVLILAFLWILKAFLEVACTLGTIVFTSILLIRGLWAGVAYVQESRNNRINELADDPRAWNGLWKEQTVAGKPAGFFVSTGTQGGGQETTAWTAITQLVHHGMLIVPIGYTFGAGMFKMDSIHGGSPYGAGVFAGDGSIEATETELALAEPQ</sequence>
<dbReference type="GO" id="GO:0010100">
    <property type="term" value="P:negative regulation of photomorphogenesis"/>
    <property type="evidence" value="ECO:0007669"/>
    <property type="project" value="InterPro"/>
</dbReference>
<gene>
    <name evidence="2" type="ORF">BOLC1T00476H</name>
</gene>
<dbReference type="Gene3D" id="3.40.50.360">
    <property type="match status" value="1"/>
</dbReference>
<dbReference type="InterPro" id="IPR039324">
    <property type="entry name" value="SHW1"/>
</dbReference>
<feature type="transmembrane region" description="Helical" evidence="1">
    <location>
        <begin position="166"/>
        <end position="185"/>
    </location>
</feature>
<keyword evidence="1" id="KW-1133">Transmembrane helix</keyword>
<evidence type="ECO:0000313" key="2">
    <source>
        <dbReference type="EMBL" id="VDD48087.1"/>
    </source>
</evidence>
<keyword evidence="1" id="KW-0472">Membrane</keyword>
<dbReference type="SUPFAM" id="SSF52218">
    <property type="entry name" value="Flavoproteins"/>
    <property type="match status" value="1"/>
</dbReference>
<evidence type="ECO:0008006" key="3">
    <source>
        <dbReference type="Google" id="ProtNLM"/>
    </source>
</evidence>
<proteinExistence type="predicted"/>
<dbReference type="AlphaFoldDB" id="A0A3P6ESV7"/>
<dbReference type="PANTHER" id="PTHR35474:SF1">
    <property type="entry name" value="ATP PHOSPHORIBOSYLTRANSFERASE REGULATORY SUBUNIT"/>
    <property type="match status" value="1"/>
</dbReference>
<feature type="transmembrane region" description="Helical" evidence="1">
    <location>
        <begin position="128"/>
        <end position="154"/>
    </location>
</feature>
<evidence type="ECO:0000256" key="1">
    <source>
        <dbReference type="SAM" id="Phobius"/>
    </source>
</evidence>
<keyword evidence="1" id="KW-0812">Transmembrane</keyword>
<dbReference type="PANTHER" id="PTHR35474">
    <property type="entry name" value="ATP PHOSPHORIBOSYLTRANSFERASE REGULATORY SUBUNIT"/>
    <property type="match status" value="1"/>
</dbReference>
<accession>A0A3P6ESV7</accession>
<protein>
    <recommendedName>
        <fullName evidence="3">NAD(P)H dehydrogenase (quinone)</fullName>
    </recommendedName>
</protein>
<dbReference type="SMR" id="A0A3P6ESV7"/>
<name>A0A3P6ESV7_BRAOL</name>
<dbReference type="GO" id="GO:0009787">
    <property type="term" value="P:regulation of abscisic acid-activated signaling pathway"/>
    <property type="evidence" value="ECO:0007669"/>
    <property type="project" value="InterPro"/>
</dbReference>